<dbReference type="EMBL" id="QZWG01000011">
    <property type="protein sequence ID" value="RZB81259.1"/>
    <property type="molecule type" value="Genomic_DNA"/>
</dbReference>
<sequence length="126" mass="13500">MDGSRSNGGIGDNVEGFVIRFAFRDRPLSGKGDFGFLQIKVTKTKEQLSSHSNNKSSSFQYLLSQSFSLEQKNAFDTLSSSAAINQTNVIAMSSQSSTGSSVVLSPTALPYLDASTQNMTILFNGS</sequence>
<name>A0A445I5I8_GLYSO</name>
<accession>A0A445I5I8</accession>
<gene>
    <name evidence="1" type="ORF">D0Y65_030832</name>
</gene>
<evidence type="ECO:0000313" key="1">
    <source>
        <dbReference type="EMBL" id="RZB81259.1"/>
    </source>
</evidence>
<dbReference type="Proteomes" id="UP000289340">
    <property type="component" value="Chromosome 11"/>
</dbReference>
<dbReference type="AlphaFoldDB" id="A0A445I5I8"/>
<protein>
    <submittedName>
        <fullName evidence="1">Uncharacterized protein</fullName>
    </submittedName>
</protein>
<keyword evidence="2" id="KW-1185">Reference proteome</keyword>
<evidence type="ECO:0000313" key="2">
    <source>
        <dbReference type="Proteomes" id="UP000289340"/>
    </source>
</evidence>
<proteinExistence type="predicted"/>
<comment type="caution">
    <text evidence="1">The sequence shown here is derived from an EMBL/GenBank/DDBJ whole genome shotgun (WGS) entry which is preliminary data.</text>
</comment>
<organism evidence="1 2">
    <name type="scientific">Glycine soja</name>
    <name type="common">Wild soybean</name>
    <dbReference type="NCBI Taxonomy" id="3848"/>
    <lineage>
        <taxon>Eukaryota</taxon>
        <taxon>Viridiplantae</taxon>
        <taxon>Streptophyta</taxon>
        <taxon>Embryophyta</taxon>
        <taxon>Tracheophyta</taxon>
        <taxon>Spermatophyta</taxon>
        <taxon>Magnoliopsida</taxon>
        <taxon>eudicotyledons</taxon>
        <taxon>Gunneridae</taxon>
        <taxon>Pentapetalae</taxon>
        <taxon>rosids</taxon>
        <taxon>fabids</taxon>
        <taxon>Fabales</taxon>
        <taxon>Fabaceae</taxon>
        <taxon>Papilionoideae</taxon>
        <taxon>50 kb inversion clade</taxon>
        <taxon>NPAAA clade</taxon>
        <taxon>indigoferoid/millettioid clade</taxon>
        <taxon>Phaseoleae</taxon>
        <taxon>Glycine</taxon>
        <taxon>Glycine subgen. Soja</taxon>
    </lineage>
</organism>
<reference evidence="1 2" key="1">
    <citation type="submission" date="2018-09" db="EMBL/GenBank/DDBJ databases">
        <title>A high-quality reference genome of wild soybean provides a powerful tool to mine soybean genomes.</title>
        <authorList>
            <person name="Xie M."/>
            <person name="Chung C.Y.L."/>
            <person name="Li M.-W."/>
            <person name="Wong F.-L."/>
            <person name="Chan T.-F."/>
            <person name="Lam H.-M."/>
        </authorList>
    </citation>
    <scope>NUCLEOTIDE SEQUENCE [LARGE SCALE GENOMIC DNA]</scope>
    <source>
        <strain evidence="2">cv. W05</strain>
        <tissue evidence="1">Hypocotyl of etiolated seedlings</tissue>
    </source>
</reference>